<accession>A0A7Y4M095</accession>
<gene>
    <name evidence="3" type="ORF">HCN50_04080</name>
</gene>
<feature type="signal peptide" evidence="2">
    <location>
        <begin position="1"/>
        <end position="24"/>
    </location>
</feature>
<dbReference type="EMBL" id="JAAVLW010000001">
    <property type="protein sequence ID" value="NOJ45437.1"/>
    <property type="molecule type" value="Genomic_DNA"/>
</dbReference>
<feature type="chain" id="PRO_5030546994" evidence="2">
    <location>
        <begin position="25"/>
        <end position="142"/>
    </location>
</feature>
<feature type="region of interest" description="Disordered" evidence="1">
    <location>
        <begin position="78"/>
        <end position="127"/>
    </location>
</feature>
<evidence type="ECO:0000256" key="1">
    <source>
        <dbReference type="SAM" id="MobiDB-lite"/>
    </source>
</evidence>
<feature type="compositionally biased region" description="Basic and acidic residues" evidence="1">
    <location>
        <begin position="111"/>
        <end position="126"/>
    </location>
</feature>
<comment type="caution">
    <text evidence="3">The sequence shown here is derived from an EMBL/GenBank/DDBJ whole genome shotgun (WGS) entry which is preliminary data.</text>
</comment>
<dbReference type="AlphaFoldDB" id="A0A7Y4M095"/>
<evidence type="ECO:0000313" key="4">
    <source>
        <dbReference type="Proteomes" id="UP000528734"/>
    </source>
</evidence>
<protein>
    <submittedName>
        <fullName evidence="3">Uncharacterized protein</fullName>
    </submittedName>
</protein>
<evidence type="ECO:0000313" key="3">
    <source>
        <dbReference type="EMBL" id="NOJ45437.1"/>
    </source>
</evidence>
<dbReference type="Proteomes" id="UP000528734">
    <property type="component" value="Unassembled WGS sequence"/>
</dbReference>
<evidence type="ECO:0000256" key="2">
    <source>
        <dbReference type="SAM" id="SignalP"/>
    </source>
</evidence>
<keyword evidence="4" id="KW-1185">Reference proteome</keyword>
<feature type="compositionally biased region" description="Basic and acidic residues" evidence="1">
    <location>
        <begin position="78"/>
        <end position="103"/>
    </location>
</feature>
<proteinExistence type="predicted"/>
<keyword evidence="2" id="KW-0732">Signal</keyword>
<name>A0A7Y4M095_9BRAD</name>
<dbReference type="RefSeq" id="WP_171708440.1">
    <property type="nucleotide sequence ID" value="NZ_JAAVLW010000001.1"/>
</dbReference>
<organism evidence="3 4">
    <name type="scientific">Bradyrhizobium archetypum</name>
    <dbReference type="NCBI Taxonomy" id="2721160"/>
    <lineage>
        <taxon>Bacteria</taxon>
        <taxon>Pseudomonadati</taxon>
        <taxon>Pseudomonadota</taxon>
        <taxon>Alphaproteobacteria</taxon>
        <taxon>Hyphomicrobiales</taxon>
        <taxon>Nitrobacteraceae</taxon>
        <taxon>Bradyrhizobium</taxon>
    </lineage>
</organism>
<reference evidence="3 4" key="1">
    <citation type="submission" date="2020-03" db="EMBL/GenBank/DDBJ databases">
        <title>Bradyrhizobium diversity isolated from nodules of Muelleranthus trifoliolatus.</title>
        <authorList>
            <person name="Klepa M."/>
            <person name="Helene L."/>
            <person name="Hungria M."/>
        </authorList>
    </citation>
    <scope>NUCLEOTIDE SEQUENCE [LARGE SCALE GENOMIC DNA]</scope>
    <source>
        <strain evidence="3 4">WSM 1744</strain>
    </source>
</reference>
<sequence>MVLKNVMAAALCTGLLMSGGAALADEYRAGELFSLDPSQALLSPKRLGPETQFAPVRIEARSDRKPVKTERVVVRKTPERKAHVAQTPERKAHVAQPRVEKPRSAIRTKLARRDSNPLDAQARDTRIQTWPCKSGGICEWQN</sequence>